<feature type="compositionally biased region" description="Gly residues" evidence="1">
    <location>
        <begin position="20"/>
        <end position="29"/>
    </location>
</feature>
<dbReference type="EMBL" id="CP068391">
    <property type="protein sequence ID" value="QQX51804.1"/>
    <property type="molecule type" value="Genomic_DNA"/>
</dbReference>
<dbReference type="AlphaFoldDB" id="A0A7U0N3R3"/>
<name>A0A7U0N3R3_SERPR</name>
<gene>
    <name evidence="2" type="ORF">JKX24_16510</name>
</gene>
<organism evidence="2 3">
    <name type="scientific">Serratia proteamaculans</name>
    <dbReference type="NCBI Taxonomy" id="28151"/>
    <lineage>
        <taxon>Bacteria</taxon>
        <taxon>Pseudomonadati</taxon>
        <taxon>Pseudomonadota</taxon>
        <taxon>Gammaproteobacteria</taxon>
        <taxon>Enterobacterales</taxon>
        <taxon>Yersiniaceae</taxon>
        <taxon>Serratia</taxon>
    </lineage>
</organism>
<evidence type="ECO:0000313" key="2">
    <source>
        <dbReference type="EMBL" id="QQX51804.1"/>
    </source>
</evidence>
<dbReference type="RefSeq" id="WP_207979838.1">
    <property type="nucleotide sequence ID" value="NZ_CP068391.1"/>
</dbReference>
<accession>A0A7U0N3R3</accession>
<feature type="compositionally biased region" description="Basic and acidic residues" evidence="1">
    <location>
        <begin position="59"/>
        <end position="99"/>
    </location>
</feature>
<sequence>MNLFERLMHHRLCSETPADGGEGGGGGGTTQAAAVDTPADETASGDSSNGDNPAGADKPATEKTAEELATEKGAKDKTEKDAADKAEKDKKPAAPEKYEFAAPEGQELDANALAVFEPIAKELGLTQEQAQKLVDIYPQIQQQQAEVWSKQVADWGEQVKADKEIGGDKFEASVGLAQRALDQFGNPELREYLQASGLGNHPALVRFCTKVGKSMAEDSFVVPNQGGQRSTADLLYGKKE</sequence>
<evidence type="ECO:0000313" key="3">
    <source>
        <dbReference type="Proteomes" id="UP000596176"/>
    </source>
</evidence>
<feature type="region of interest" description="Disordered" evidence="1">
    <location>
        <begin position="14"/>
        <end position="105"/>
    </location>
</feature>
<protein>
    <submittedName>
        <fullName evidence="2">Peptidase</fullName>
    </submittedName>
</protein>
<reference evidence="2 3" key="1">
    <citation type="submission" date="2021-01" db="EMBL/GenBank/DDBJ databases">
        <title>Chromosome sequence of Serratia proteamaculans strain 94 rif-r, isolated from spoiled beef.</title>
        <authorList>
            <person name="Zaytseva Y.V."/>
            <person name="Iablokov S.N."/>
            <person name="Klyukina A."/>
        </authorList>
    </citation>
    <scope>NUCLEOTIDE SEQUENCE [LARGE SCALE GENOMIC DNA]</scope>
    <source>
        <strain evidence="2 3">94 rif-r</strain>
    </source>
</reference>
<dbReference type="Proteomes" id="UP000596176">
    <property type="component" value="Chromosome"/>
</dbReference>
<proteinExistence type="predicted"/>
<evidence type="ECO:0000256" key="1">
    <source>
        <dbReference type="SAM" id="MobiDB-lite"/>
    </source>
</evidence>